<dbReference type="GO" id="GO:0016020">
    <property type="term" value="C:membrane"/>
    <property type="evidence" value="ECO:0007669"/>
    <property type="project" value="UniProtKB-SubCell"/>
</dbReference>
<dbReference type="Proteomes" id="UP000230750">
    <property type="component" value="Unassembled WGS sequence"/>
</dbReference>
<evidence type="ECO:0000313" key="6">
    <source>
        <dbReference type="EMBL" id="PIK50353.1"/>
    </source>
</evidence>
<accession>A0A2G8KQR9</accession>
<evidence type="ECO:0000256" key="2">
    <source>
        <dbReference type="ARBA" id="ARBA00023136"/>
    </source>
</evidence>
<feature type="domain" description="Ig-like" evidence="5">
    <location>
        <begin position="224"/>
        <end position="334"/>
    </location>
</feature>
<dbReference type="SUPFAM" id="SSF48726">
    <property type="entry name" value="Immunoglobulin"/>
    <property type="match status" value="3"/>
</dbReference>
<dbReference type="Gene3D" id="2.60.40.10">
    <property type="entry name" value="Immunoglobulins"/>
    <property type="match status" value="2"/>
</dbReference>
<name>A0A2G8KQR9_STIJA</name>
<reference evidence="6 7" key="1">
    <citation type="journal article" date="2017" name="PLoS Biol.">
        <title>The sea cucumber genome provides insights into morphological evolution and visceral regeneration.</title>
        <authorList>
            <person name="Zhang X."/>
            <person name="Sun L."/>
            <person name="Yuan J."/>
            <person name="Sun Y."/>
            <person name="Gao Y."/>
            <person name="Zhang L."/>
            <person name="Li S."/>
            <person name="Dai H."/>
            <person name="Hamel J.F."/>
            <person name="Liu C."/>
            <person name="Yu Y."/>
            <person name="Liu S."/>
            <person name="Lin W."/>
            <person name="Guo K."/>
            <person name="Jin S."/>
            <person name="Xu P."/>
            <person name="Storey K.B."/>
            <person name="Huan P."/>
            <person name="Zhang T."/>
            <person name="Zhou Y."/>
            <person name="Zhang J."/>
            <person name="Lin C."/>
            <person name="Li X."/>
            <person name="Xing L."/>
            <person name="Huo D."/>
            <person name="Sun M."/>
            <person name="Wang L."/>
            <person name="Mercier A."/>
            <person name="Li F."/>
            <person name="Yang H."/>
            <person name="Xiang J."/>
        </authorList>
    </citation>
    <scope>NUCLEOTIDE SEQUENCE [LARGE SCALE GENOMIC DNA]</scope>
    <source>
        <strain evidence="6">Shaxun</strain>
        <tissue evidence="6">Muscle</tissue>
    </source>
</reference>
<keyword evidence="3" id="KW-1015">Disulfide bond</keyword>
<proteinExistence type="predicted"/>
<evidence type="ECO:0000259" key="5">
    <source>
        <dbReference type="PROSITE" id="PS50835"/>
    </source>
</evidence>
<organism evidence="6 7">
    <name type="scientific">Stichopus japonicus</name>
    <name type="common">Sea cucumber</name>
    <dbReference type="NCBI Taxonomy" id="307972"/>
    <lineage>
        <taxon>Eukaryota</taxon>
        <taxon>Metazoa</taxon>
        <taxon>Echinodermata</taxon>
        <taxon>Eleutherozoa</taxon>
        <taxon>Echinozoa</taxon>
        <taxon>Holothuroidea</taxon>
        <taxon>Aspidochirotacea</taxon>
        <taxon>Aspidochirotida</taxon>
        <taxon>Stichopodidae</taxon>
        <taxon>Apostichopus</taxon>
    </lineage>
</organism>
<dbReference type="InterPro" id="IPR003599">
    <property type="entry name" value="Ig_sub"/>
</dbReference>
<feature type="non-terminal residue" evidence="6">
    <location>
        <position position="450"/>
    </location>
</feature>
<keyword evidence="2" id="KW-0472">Membrane</keyword>
<dbReference type="InterPro" id="IPR013783">
    <property type="entry name" value="Ig-like_fold"/>
</dbReference>
<sequence length="450" mass="50553">MASYACFLALVITILTVGFAESVSDTCQGDTIYSERGSRLEVQCDITAEFIAVFWFRGTDADNGQLILRNDHQVKTVKIEGYNITDEGAMVINELQIEHEGPYWVRYLDKGANIHDRTLSIYVKVSLTSNPSIVACGSSSHEICRSIEVNKLQNKLLCIAEETRPPVDLTWNALNGEEQLSWYNNTLNITTSLYTSTSLLEYNPKDFNLEYFTCNVTGRDVQEPRPVGMFVKGYKADSVDKQDIQYFKSGSDLSLKCPKSELGEWGVRYPNGTYDLLWRKYPEYEGGSCLDTDRCEVEEDGTLVVNKVTFRDEGDYMCFSRTGQSDRIVENPVEVHVSPPLMKTVIKGCEDVDKCELNVANKGSLECSIFGSRPSSKPVITLDTTVTDIEVFIFGHTYTEKESTEPGTFDTKLYVEYTIPECSEVVSIECTPGKNDHEDNIDKSVVNLIT</sequence>
<dbReference type="EMBL" id="MRZV01000422">
    <property type="protein sequence ID" value="PIK50353.1"/>
    <property type="molecule type" value="Genomic_DNA"/>
</dbReference>
<dbReference type="SMART" id="SM00409">
    <property type="entry name" value="IG"/>
    <property type="match status" value="2"/>
</dbReference>
<comment type="subcellular location">
    <subcellularLocation>
        <location evidence="1">Membrane</location>
        <topology evidence="1">Single-pass membrane protein</topology>
    </subcellularLocation>
</comment>
<evidence type="ECO:0000313" key="7">
    <source>
        <dbReference type="Proteomes" id="UP000230750"/>
    </source>
</evidence>
<evidence type="ECO:0000256" key="4">
    <source>
        <dbReference type="SAM" id="SignalP"/>
    </source>
</evidence>
<feature type="chain" id="PRO_5013963618" description="Ig-like domain-containing protein" evidence="4">
    <location>
        <begin position="21"/>
        <end position="450"/>
    </location>
</feature>
<dbReference type="PROSITE" id="PS50835">
    <property type="entry name" value="IG_LIKE"/>
    <property type="match status" value="1"/>
</dbReference>
<dbReference type="InterPro" id="IPR036179">
    <property type="entry name" value="Ig-like_dom_sf"/>
</dbReference>
<gene>
    <name evidence="6" type="ORF">BSL78_12770</name>
</gene>
<dbReference type="Pfam" id="PF08205">
    <property type="entry name" value="C2-set_2"/>
    <property type="match status" value="1"/>
</dbReference>
<comment type="caution">
    <text evidence="6">The sequence shown here is derived from an EMBL/GenBank/DDBJ whole genome shotgun (WGS) entry which is preliminary data.</text>
</comment>
<dbReference type="AlphaFoldDB" id="A0A2G8KQR9"/>
<evidence type="ECO:0000256" key="3">
    <source>
        <dbReference type="ARBA" id="ARBA00023157"/>
    </source>
</evidence>
<dbReference type="InterPro" id="IPR007110">
    <property type="entry name" value="Ig-like_dom"/>
</dbReference>
<keyword evidence="4" id="KW-0732">Signal</keyword>
<dbReference type="InterPro" id="IPR013162">
    <property type="entry name" value="CD80_C2-set"/>
</dbReference>
<keyword evidence="7" id="KW-1185">Reference proteome</keyword>
<feature type="signal peptide" evidence="4">
    <location>
        <begin position="1"/>
        <end position="20"/>
    </location>
</feature>
<protein>
    <recommendedName>
        <fullName evidence="5">Ig-like domain-containing protein</fullName>
    </recommendedName>
</protein>
<evidence type="ECO:0000256" key="1">
    <source>
        <dbReference type="ARBA" id="ARBA00004167"/>
    </source>
</evidence>
<dbReference type="OrthoDB" id="9442762at2759"/>